<evidence type="ECO:0000313" key="1">
    <source>
        <dbReference type="EMBL" id="KAF6283092.1"/>
    </source>
</evidence>
<reference evidence="1 2" key="1">
    <citation type="journal article" date="2020" name="Nature">
        <title>Six reference-quality genomes reveal evolution of bat adaptations.</title>
        <authorList>
            <person name="Jebb D."/>
            <person name="Huang Z."/>
            <person name="Pippel M."/>
            <person name="Hughes G.M."/>
            <person name="Lavrichenko K."/>
            <person name="Devanna P."/>
            <person name="Winkler S."/>
            <person name="Jermiin L.S."/>
            <person name="Skirmuntt E.C."/>
            <person name="Katzourakis A."/>
            <person name="Burkitt-Gray L."/>
            <person name="Ray D.A."/>
            <person name="Sullivan K.A.M."/>
            <person name="Roscito J.G."/>
            <person name="Kirilenko B.M."/>
            <person name="Davalos L.M."/>
            <person name="Corthals A.P."/>
            <person name="Power M.L."/>
            <person name="Jones G."/>
            <person name="Ransome R.D."/>
            <person name="Dechmann D.K.N."/>
            <person name="Locatelli A.G."/>
            <person name="Puechmaille S.J."/>
            <person name="Fedrigo O."/>
            <person name="Jarvis E.D."/>
            <person name="Hiller M."/>
            <person name="Vernes S.C."/>
            <person name="Myers E.W."/>
            <person name="Teeling E.C."/>
        </authorList>
    </citation>
    <scope>NUCLEOTIDE SEQUENCE [LARGE SCALE GENOMIC DNA]</scope>
    <source>
        <strain evidence="1">MPipKuh1</strain>
        <tissue evidence="1">Flight muscle</tissue>
    </source>
</reference>
<protein>
    <submittedName>
        <fullName evidence="1">Uncharacterized protein</fullName>
    </submittedName>
</protein>
<gene>
    <name evidence="1" type="ORF">mPipKuh1_010182</name>
</gene>
<sequence length="203" mass="22178">MLLPGAPGAGSSSCPQPLRPLRVDGTWEKAMGFPFNQTTPLSSPEMLLFDSQLHRRQTHLSFLGLCLFFVCGVLGGRRDWGWGWGASFLGRGSLSLEKESLMHDTPASMSKGSKKGMWERPLVAVSCKGMWGAPQLARRVMPEGGWEARQGLWPPLSPGLQPPVIDGVFPRCPSARRPPGMSELVSGHCDEIPHPLFFKISAE</sequence>
<dbReference type="Proteomes" id="UP000558488">
    <property type="component" value="Unassembled WGS sequence"/>
</dbReference>
<comment type="caution">
    <text evidence="1">The sequence shown here is derived from an EMBL/GenBank/DDBJ whole genome shotgun (WGS) entry which is preliminary data.</text>
</comment>
<proteinExistence type="predicted"/>
<keyword evidence="2" id="KW-1185">Reference proteome</keyword>
<evidence type="ECO:0000313" key="2">
    <source>
        <dbReference type="Proteomes" id="UP000558488"/>
    </source>
</evidence>
<dbReference type="EMBL" id="JACAGB010000053">
    <property type="protein sequence ID" value="KAF6283092.1"/>
    <property type="molecule type" value="Genomic_DNA"/>
</dbReference>
<accession>A0A7J7S3R1</accession>
<dbReference type="AlphaFoldDB" id="A0A7J7S3R1"/>
<name>A0A7J7S3R1_PIPKU</name>
<organism evidence="1 2">
    <name type="scientific">Pipistrellus kuhlii</name>
    <name type="common">Kuhl's pipistrelle</name>
    <dbReference type="NCBI Taxonomy" id="59472"/>
    <lineage>
        <taxon>Eukaryota</taxon>
        <taxon>Metazoa</taxon>
        <taxon>Chordata</taxon>
        <taxon>Craniata</taxon>
        <taxon>Vertebrata</taxon>
        <taxon>Euteleostomi</taxon>
        <taxon>Mammalia</taxon>
        <taxon>Eutheria</taxon>
        <taxon>Laurasiatheria</taxon>
        <taxon>Chiroptera</taxon>
        <taxon>Yangochiroptera</taxon>
        <taxon>Vespertilionidae</taxon>
        <taxon>Pipistrellus</taxon>
    </lineage>
</organism>